<dbReference type="EMBL" id="KN834814">
    <property type="protein sequence ID" value="KIK54656.1"/>
    <property type="molecule type" value="Genomic_DNA"/>
</dbReference>
<feature type="non-terminal residue" evidence="1">
    <location>
        <position position="244"/>
    </location>
</feature>
<accession>A0A0D0BIP2</accession>
<dbReference type="Proteomes" id="UP000053593">
    <property type="component" value="Unassembled WGS sequence"/>
</dbReference>
<name>A0A0D0BIP2_9AGAR</name>
<organism evidence="1 2">
    <name type="scientific">Collybiopsis luxurians FD-317 M1</name>
    <dbReference type="NCBI Taxonomy" id="944289"/>
    <lineage>
        <taxon>Eukaryota</taxon>
        <taxon>Fungi</taxon>
        <taxon>Dikarya</taxon>
        <taxon>Basidiomycota</taxon>
        <taxon>Agaricomycotina</taxon>
        <taxon>Agaricomycetes</taxon>
        <taxon>Agaricomycetidae</taxon>
        <taxon>Agaricales</taxon>
        <taxon>Marasmiineae</taxon>
        <taxon>Omphalotaceae</taxon>
        <taxon>Collybiopsis</taxon>
        <taxon>Collybiopsis luxurians</taxon>
    </lineage>
</organism>
<evidence type="ECO:0000313" key="1">
    <source>
        <dbReference type="EMBL" id="KIK54656.1"/>
    </source>
</evidence>
<reference evidence="1 2" key="1">
    <citation type="submission" date="2014-04" db="EMBL/GenBank/DDBJ databases">
        <title>Evolutionary Origins and Diversification of the Mycorrhizal Mutualists.</title>
        <authorList>
            <consortium name="DOE Joint Genome Institute"/>
            <consortium name="Mycorrhizal Genomics Consortium"/>
            <person name="Kohler A."/>
            <person name="Kuo A."/>
            <person name="Nagy L.G."/>
            <person name="Floudas D."/>
            <person name="Copeland A."/>
            <person name="Barry K.W."/>
            <person name="Cichocki N."/>
            <person name="Veneault-Fourrey C."/>
            <person name="LaButti K."/>
            <person name="Lindquist E.A."/>
            <person name="Lipzen A."/>
            <person name="Lundell T."/>
            <person name="Morin E."/>
            <person name="Murat C."/>
            <person name="Riley R."/>
            <person name="Ohm R."/>
            <person name="Sun H."/>
            <person name="Tunlid A."/>
            <person name="Henrissat B."/>
            <person name="Grigoriev I.V."/>
            <person name="Hibbett D.S."/>
            <person name="Martin F."/>
        </authorList>
    </citation>
    <scope>NUCLEOTIDE SEQUENCE [LARGE SCALE GENOMIC DNA]</scope>
    <source>
        <strain evidence="1 2">FD-317 M1</strain>
    </source>
</reference>
<dbReference type="AlphaFoldDB" id="A0A0D0BIP2"/>
<dbReference type="OrthoDB" id="3178264at2759"/>
<evidence type="ECO:0000313" key="2">
    <source>
        <dbReference type="Proteomes" id="UP000053593"/>
    </source>
</evidence>
<gene>
    <name evidence="1" type="ORF">GYMLUDRAFT_176957</name>
</gene>
<dbReference type="HOGENOM" id="CLU_1140309_0_0_1"/>
<protein>
    <submittedName>
        <fullName evidence="1">Uncharacterized protein</fullName>
    </submittedName>
</protein>
<keyword evidence="2" id="KW-1185">Reference proteome</keyword>
<sequence>VGDLQCNIARLKTVSSLAATTKSVQEIASAAGNDAATSSAAQAAASGLSTAQGGISQIAQALIAGQNAPASGRDQVGQGLTAAQNALNSITSTDPTVTSALSQAQTDLSNTITAGQQVTADCTPTGASAAAAKRQVGDLQCNLARLKAVSSLNASQKNVQAIGNAAPKYISSWRLCAFTDTSTLSDATTAAAVQNAQAGIASAQAGISQIAQALAQGQLAPASGRDQVNQGVSSAQSALEAITS</sequence>
<proteinExistence type="predicted"/>